<sequence length="329" mass="37522">MVELLTTFPSIKSSLYRQPHLPTSLLNIDLKDEWTQTTAAEIFLLINAGTYDKILVFATDNHLQHMANNDNNTIYDDGTFYTCPSIFEQLYTLHALIDVPTELSNAKKEILDLYEKENSEIVELYDVVQGEKAEIRILKEHGSNNQLYLTLREQENGVQDIIKQVQDMTLSYQKTDFKFKKKSDIDIKCIGSIEEVRTASAIQYSPVKLQQAQVQPVEVKSILAFRKEIAEQLQIGQLITDVAVTADDKLFLCDFQKGCDNIYVFKINQRRLKYITTLSVPCDPYGIAVLPGTDKAIVTLPYKSYVQFIDTNTLTMDKTIYVGLDCFVL</sequence>
<dbReference type="SUPFAM" id="SSF50974">
    <property type="entry name" value="Nitrous oxide reductase, N-terminal domain"/>
    <property type="match status" value="1"/>
</dbReference>
<gene>
    <name evidence="1" type="ORF">MEDL_57572</name>
</gene>
<name>A0A8S3UPF4_MYTED</name>
<keyword evidence="2" id="KW-1185">Reference proteome</keyword>
<evidence type="ECO:0000313" key="1">
    <source>
        <dbReference type="EMBL" id="CAG2245559.1"/>
    </source>
</evidence>
<organism evidence="1 2">
    <name type="scientific">Mytilus edulis</name>
    <name type="common">Blue mussel</name>
    <dbReference type="NCBI Taxonomy" id="6550"/>
    <lineage>
        <taxon>Eukaryota</taxon>
        <taxon>Metazoa</taxon>
        <taxon>Spiralia</taxon>
        <taxon>Lophotrochozoa</taxon>
        <taxon>Mollusca</taxon>
        <taxon>Bivalvia</taxon>
        <taxon>Autobranchia</taxon>
        <taxon>Pteriomorphia</taxon>
        <taxon>Mytilida</taxon>
        <taxon>Mytiloidea</taxon>
        <taxon>Mytilidae</taxon>
        <taxon>Mytilinae</taxon>
        <taxon>Mytilus</taxon>
    </lineage>
</organism>
<dbReference type="Gene3D" id="2.130.10.10">
    <property type="entry name" value="YVTN repeat-like/Quinoprotein amine dehydrogenase"/>
    <property type="match status" value="1"/>
</dbReference>
<dbReference type="InterPro" id="IPR011045">
    <property type="entry name" value="N2O_reductase_N"/>
</dbReference>
<proteinExistence type="predicted"/>
<dbReference type="AlphaFoldDB" id="A0A8S3UPF4"/>
<reference evidence="1" key="1">
    <citation type="submission" date="2021-03" db="EMBL/GenBank/DDBJ databases">
        <authorList>
            <person name="Bekaert M."/>
        </authorList>
    </citation>
    <scope>NUCLEOTIDE SEQUENCE</scope>
</reference>
<protein>
    <submittedName>
        <fullName evidence="1">Uncharacterized protein</fullName>
    </submittedName>
</protein>
<comment type="caution">
    <text evidence="1">The sequence shown here is derived from an EMBL/GenBank/DDBJ whole genome shotgun (WGS) entry which is preliminary data.</text>
</comment>
<evidence type="ECO:0000313" key="2">
    <source>
        <dbReference type="Proteomes" id="UP000683360"/>
    </source>
</evidence>
<dbReference type="InterPro" id="IPR015943">
    <property type="entry name" value="WD40/YVTN_repeat-like_dom_sf"/>
</dbReference>
<dbReference type="EMBL" id="CAJPWZ010002778">
    <property type="protein sequence ID" value="CAG2245559.1"/>
    <property type="molecule type" value="Genomic_DNA"/>
</dbReference>
<accession>A0A8S3UPF4</accession>
<dbReference type="Proteomes" id="UP000683360">
    <property type="component" value="Unassembled WGS sequence"/>
</dbReference>
<dbReference type="OrthoDB" id="6154864at2759"/>